<dbReference type="GO" id="GO:0009705">
    <property type="term" value="C:plant-type vacuole membrane"/>
    <property type="evidence" value="ECO:0007669"/>
    <property type="project" value="TreeGrafter"/>
</dbReference>
<comment type="caution">
    <text evidence="11">The sequence shown here is derived from an EMBL/GenBank/DDBJ whole genome shotgun (WGS) entry which is preliminary data.</text>
</comment>
<dbReference type="GO" id="GO:0006614">
    <property type="term" value="P:SRP-dependent cotranslational protein targeting to membrane"/>
    <property type="evidence" value="ECO:0007669"/>
    <property type="project" value="InterPro"/>
</dbReference>
<dbReference type="Gene3D" id="3.40.50.300">
    <property type="entry name" value="P-loop containing nucleotide triphosphate hydrolases"/>
    <property type="match status" value="1"/>
</dbReference>
<dbReference type="InterPro" id="IPR040226">
    <property type="entry name" value="THH1/TOM1/TOM3"/>
</dbReference>
<dbReference type="Gene3D" id="1.20.120.140">
    <property type="entry name" value="Signal recognition particle SRP54, nucleotide-binding domain"/>
    <property type="match status" value="1"/>
</dbReference>
<dbReference type="InterPro" id="IPR000897">
    <property type="entry name" value="SRP54_GTPase_dom"/>
</dbReference>
<evidence type="ECO:0000256" key="8">
    <source>
        <dbReference type="ARBA" id="ARBA00023136"/>
    </source>
</evidence>
<evidence type="ECO:0000256" key="2">
    <source>
        <dbReference type="ARBA" id="ARBA00006779"/>
    </source>
</evidence>
<keyword evidence="5" id="KW-0547">Nucleotide-binding</keyword>
<evidence type="ECO:0000256" key="7">
    <source>
        <dbReference type="ARBA" id="ARBA00023134"/>
    </source>
</evidence>
<evidence type="ECO:0000259" key="10">
    <source>
        <dbReference type="PROSITE" id="PS00300"/>
    </source>
</evidence>
<dbReference type="PANTHER" id="PTHR31142">
    <property type="entry name" value="TOBAMOVIRUS MULTIPLICATION PROTEIN 1-LIKE ISOFORM X1"/>
    <property type="match status" value="1"/>
</dbReference>
<sequence length="182" mass="20001">MTADHNNAGITGIKVDPKLDYVIVTSPQGLNENENERDGGLGPSCGVVAAEVISIWWSFWESFEICNLGDSLKLLIMSCSNKSPVIYIGIGEHMDDFDVFDVKPFVSRLLGSASGWGRLDDSAVVKDVLSAFDSEVSLDVLDHPVLNLIFYMLVEILPSALVLFILRKLSPKRVSARYRPIG</sequence>
<accession>A0A6L2L197</accession>
<evidence type="ECO:0000256" key="5">
    <source>
        <dbReference type="ARBA" id="ARBA00022741"/>
    </source>
</evidence>
<dbReference type="PROSITE" id="PS00300">
    <property type="entry name" value="SRP54"/>
    <property type="match status" value="1"/>
</dbReference>
<protein>
    <submittedName>
        <fullName evidence="11">Tobamovirus multiplication protein 1-like</fullName>
    </submittedName>
</protein>
<keyword evidence="4 9" id="KW-0812">Transmembrane</keyword>
<feature type="transmembrane region" description="Helical" evidence="9">
    <location>
        <begin position="148"/>
        <end position="166"/>
    </location>
</feature>
<dbReference type="Pfam" id="PF06454">
    <property type="entry name" value="THH1_TOM1-3_dom"/>
    <property type="match status" value="1"/>
</dbReference>
<dbReference type="InterPro" id="IPR042101">
    <property type="entry name" value="SRP54_N_sf"/>
</dbReference>
<comment type="similarity">
    <text evidence="2">Belongs to the plant tobamovirus multiplication TOM1 protein family.</text>
</comment>
<keyword evidence="3" id="KW-0926">Vacuole</keyword>
<comment type="subcellular location">
    <subcellularLocation>
        <location evidence="1">Vacuole membrane</location>
        <topology evidence="1">Multi-pass membrane protein</topology>
    </subcellularLocation>
</comment>
<keyword evidence="7" id="KW-0342">GTP-binding</keyword>
<evidence type="ECO:0000313" key="11">
    <source>
        <dbReference type="EMBL" id="GEU55029.1"/>
    </source>
</evidence>
<reference evidence="11" key="1">
    <citation type="journal article" date="2019" name="Sci. Rep.">
        <title>Draft genome of Tanacetum cinerariifolium, the natural source of mosquito coil.</title>
        <authorList>
            <person name="Yamashiro T."/>
            <person name="Shiraishi A."/>
            <person name="Satake H."/>
            <person name="Nakayama K."/>
        </authorList>
    </citation>
    <scope>NUCLEOTIDE SEQUENCE</scope>
</reference>
<dbReference type="InterPro" id="IPR009457">
    <property type="entry name" value="THH1/TOM1/TOM3_dom"/>
</dbReference>
<dbReference type="AlphaFoldDB" id="A0A6L2L197"/>
<organism evidence="11">
    <name type="scientific">Tanacetum cinerariifolium</name>
    <name type="common">Dalmatian daisy</name>
    <name type="synonym">Chrysanthemum cinerariifolium</name>
    <dbReference type="NCBI Taxonomy" id="118510"/>
    <lineage>
        <taxon>Eukaryota</taxon>
        <taxon>Viridiplantae</taxon>
        <taxon>Streptophyta</taxon>
        <taxon>Embryophyta</taxon>
        <taxon>Tracheophyta</taxon>
        <taxon>Spermatophyta</taxon>
        <taxon>Magnoliopsida</taxon>
        <taxon>eudicotyledons</taxon>
        <taxon>Gunneridae</taxon>
        <taxon>Pentapetalae</taxon>
        <taxon>asterids</taxon>
        <taxon>campanulids</taxon>
        <taxon>Asterales</taxon>
        <taxon>Asteraceae</taxon>
        <taxon>Asteroideae</taxon>
        <taxon>Anthemideae</taxon>
        <taxon>Anthemidinae</taxon>
        <taxon>Tanacetum</taxon>
    </lineage>
</organism>
<feature type="domain" description="SRP54-type proteins GTP-binding" evidence="10">
    <location>
        <begin position="84"/>
        <end position="97"/>
    </location>
</feature>
<evidence type="ECO:0000256" key="9">
    <source>
        <dbReference type="SAM" id="Phobius"/>
    </source>
</evidence>
<keyword evidence="8 9" id="KW-0472">Membrane</keyword>
<evidence type="ECO:0000256" key="6">
    <source>
        <dbReference type="ARBA" id="ARBA00022989"/>
    </source>
</evidence>
<dbReference type="EMBL" id="BKCJ010003428">
    <property type="protein sequence ID" value="GEU55029.1"/>
    <property type="molecule type" value="Genomic_DNA"/>
</dbReference>
<evidence type="ECO:0000256" key="3">
    <source>
        <dbReference type="ARBA" id="ARBA00022554"/>
    </source>
</evidence>
<keyword evidence="6 9" id="KW-1133">Transmembrane helix</keyword>
<evidence type="ECO:0000256" key="4">
    <source>
        <dbReference type="ARBA" id="ARBA00022692"/>
    </source>
</evidence>
<evidence type="ECO:0000256" key="1">
    <source>
        <dbReference type="ARBA" id="ARBA00004128"/>
    </source>
</evidence>
<name>A0A6L2L197_TANCI</name>
<dbReference type="PANTHER" id="PTHR31142:SF1">
    <property type="entry name" value="TOBAMOVIRUS MULTIPLICATION PROTEIN 1"/>
    <property type="match status" value="1"/>
</dbReference>
<dbReference type="InterPro" id="IPR027417">
    <property type="entry name" value="P-loop_NTPase"/>
</dbReference>
<gene>
    <name evidence="11" type="ORF">Tci_027007</name>
</gene>
<dbReference type="Pfam" id="PF00448">
    <property type="entry name" value="SRP54"/>
    <property type="match status" value="1"/>
</dbReference>
<proteinExistence type="inferred from homology"/>
<dbReference type="GO" id="GO:0005525">
    <property type="term" value="F:GTP binding"/>
    <property type="evidence" value="ECO:0007669"/>
    <property type="project" value="UniProtKB-KW"/>
</dbReference>